<evidence type="ECO:0000313" key="1">
    <source>
        <dbReference type="EMBL" id="MQM21602.1"/>
    </source>
</evidence>
<organism evidence="1 2">
    <name type="scientific">Colocasia esculenta</name>
    <name type="common">Wild taro</name>
    <name type="synonym">Arum esculentum</name>
    <dbReference type="NCBI Taxonomy" id="4460"/>
    <lineage>
        <taxon>Eukaryota</taxon>
        <taxon>Viridiplantae</taxon>
        <taxon>Streptophyta</taxon>
        <taxon>Embryophyta</taxon>
        <taxon>Tracheophyta</taxon>
        <taxon>Spermatophyta</taxon>
        <taxon>Magnoliopsida</taxon>
        <taxon>Liliopsida</taxon>
        <taxon>Araceae</taxon>
        <taxon>Aroideae</taxon>
        <taxon>Colocasieae</taxon>
        <taxon>Colocasia</taxon>
    </lineage>
</organism>
<protein>
    <submittedName>
        <fullName evidence="1">Uncharacterized protein</fullName>
    </submittedName>
</protein>
<dbReference type="EMBL" id="NMUH01011286">
    <property type="protein sequence ID" value="MQM21602.1"/>
    <property type="molecule type" value="Genomic_DNA"/>
</dbReference>
<gene>
    <name evidence="1" type="ORF">Taro_054645</name>
</gene>
<keyword evidence="2" id="KW-1185">Reference proteome</keyword>
<dbReference type="AlphaFoldDB" id="A0A843XR42"/>
<accession>A0A843XR42</accession>
<reference evidence="1" key="1">
    <citation type="submission" date="2017-07" db="EMBL/GenBank/DDBJ databases">
        <title>Taro Niue Genome Assembly and Annotation.</title>
        <authorList>
            <person name="Atibalentja N."/>
            <person name="Keating K."/>
            <person name="Fields C.J."/>
        </authorList>
    </citation>
    <scope>NUCLEOTIDE SEQUENCE</scope>
    <source>
        <strain evidence="1">Niue_2</strain>
        <tissue evidence="1">Leaf</tissue>
    </source>
</reference>
<comment type="caution">
    <text evidence="1">The sequence shown here is derived from an EMBL/GenBank/DDBJ whole genome shotgun (WGS) entry which is preliminary data.</text>
</comment>
<proteinExistence type="predicted"/>
<dbReference type="Proteomes" id="UP000652761">
    <property type="component" value="Unassembled WGS sequence"/>
</dbReference>
<sequence>MSFSLGCFVSLGMTPELLVVVLVRVALRTVLACSFRLLCYLRVENGALVVLVEVLPEPVCVASTICCVLSVGHLFGLRSDDVFPERLLALWVEVLPKLPCVVFVCRCSLSVEMSCRCCRSDCPCYSLFGRVSRGVVPLAVCLAVVLARLSSCSFRVFPAALVGLHVSPGSGGWLCFSRLWAMPDGGLVSAMGVWLVVLLWKCQSRLVVFPCLWKRLVVRVSFPCFPLVARGGGAGKAVDAVVFTLW</sequence>
<evidence type="ECO:0000313" key="2">
    <source>
        <dbReference type="Proteomes" id="UP000652761"/>
    </source>
</evidence>
<name>A0A843XR42_COLES</name>